<evidence type="ECO:0000313" key="2">
    <source>
        <dbReference type="Proteomes" id="UP000481876"/>
    </source>
</evidence>
<protein>
    <submittedName>
        <fullName evidence="1">Uncharacterized protein</fullName>
    </submittedName>
</protein>
<gene>
    <name evidence="1" type="ORF">F9L04_08400</name>
</gene>
<accession>A0A6L3Z954</accession>
<name>A0A6L3Z954_BRUAN</name>
<dbReference type="Proteomes" id="UP000481876">
    <property type="component" value="Unassembled WGS sequence"/>
</dbReference>
<dbReference type="AlphaFoldDB" id="A0A6L3Z954"/>
<sequence length="231" mass="25774">MPQTKDTGLIYAFHLVVLHEVLKALGYRGLALIIDEAEHVRTYSINRYFRANNFFDVLARCAHPPRNDLQDPHCDYDMTGVPPFWREGPHFGLFVGLTEGEDTQDLKRKAGEMSVLIHSPDEVVHLAPPSAADYEAWATRFLTEASSHLGPKVDLLSDPDLCAQIAAVLRERFEQIPDTEKLLRNWTKMAGLPAAVLLSQSAAVLGLLYQRAVASSGRWHVSMGMIRLVGN</sequence>
<reference evidence="1 2" key="1">
    <citation type="submission" date="2019-09" db="EMBL/GenBank/DDBJ databases">
        <title>Taxonomic organization of the family Brucellaceae based on a phylogenomic approach.</title>
        <authorList>
            <person name="Leclercq S."/>
            <person name="Cloeckaert A."/>
            <person name="Zygmunt M.S."/>
        </authorList>
    </citation>
    <scope>NUCLEOTIDE SEQUENCE [LARGE SCALE GENOMIC DNA]</scope>
    <source>
        <strain evidence="1 2">LMG 3313</strain>
    </source>
</reference>
<evidence type="ECO:0000313" key="1">
    <source>
        <dbReference type="EMBL" id="KAB2771007.1"/>
    </source>
</evidence>
<proteinExistence type="predicted"/>
<comment type="caution">
    <text evidence="1">The sequence shown here is derived from an EMBL/GenBank/DDBJ whole genome shotgun (WGS) entry which is preliminary data.</text>
</comment>
<organism evidence="1 2">
    <name type="scientific">Brucella anthropi</name>
    <name type="common">Ochrobactrum anthropi</name>
    <dbReference type="NCBI Taxonomy" id="529"/>
    <lineage>
        <taxon>Bacteria</taxon>
        <taxon>Pseudomonadati</taxon>
        <taxon>Pseudomonadota</taxon>
        <taxon>Alphaproteobacteria</taxon>
        <taxon>Hyphomicrobiales</taxon>
        <taxon>Brucellaceae</taxon>
        <taxon>Brucella/Ochrobactrum group</taxon>
        <taxon>Brucella</taxon>
    </lineage>
</organism>
<dbReference type="EMBL" id="WBWS01000007">
    <property type="protein sequence ID" value="KAB2771007.1"/>
    <property type="molecule type" value="Genomic_DNA"/>
</dbReference>